<evidence type="ECO:0000256" key="1">
    <source>
        <dbReference type="ARBA" id="ARBA00022741"/>
    </source>
</evidence>
<dbReference type="InterPro" id="IPR031167">
    <property type="entry name" value="G_OBG"/>
</dbReference>
<feature type="region of interest" description="Disordered" evidence="3">
    <location>
        <begin position="431"/>
        <end position="459"/>
    </location>
</feature>
<dbReference type="Pfam" id="PF01926">
    <property type="entry name" value="MMR_HSR1"/>
    <property type="match status" value="1"/>
</dbReference>
<dbReference type="SUPFAM" id="SSF52540">
    <property type="entry name" value="P-loop containing nucleoside triphosphate hydrolases"/>
    <property type="match status" value="1"/>
</dbReference>
<keyword evidence="2" id="KW-0342">GTP-binding</keyword>
<dbReference type="GO" id="GO:0005737">
    <property type="term" value="C:cytoplasm"/>
    <property type="evidence" value="ECO:0007669"/>
    <property type="project" value="TreeGrafter"/>
</dbReference>
<dbReference type="PANTHER" id="PTHR23305:SF1">
    <property type="entry name" value="OBG-TYPE G DOMAIN-CONTAINING PROTEIN"/>
    <property type="match status" value="1"/>
</dbReference>
<organism evidence="5 6">
    <name type="scientific">Phytophthora lilii</name>
    <dbReference type="NCBI Taxonomy" id="2077276"/>
    <lineage>
        <taxon>Eukaryota</taxon>
        <taxon>Sar</taxon>
        <taxon>Stramenopiles</taxon>
        <taxon>Oomycota</taxon>
        <taxon>Peronosporomycetes</taxon>
        <taxon>Peronosporales</taxon>
        <taxon>Peronosporaceae</taxon>
        <taxon>Phytophthora</taxon>
    </lineage>
</organism>
<dbReference type="AlphaFoldDB" id="A0A9W6TD81"/>
<dbReference type="PROSITE" id="PS51710">
    <property type="entry name" value="G_OBG"/>
    <property type="match status" value="1"/>
</dbReference>
<dbReference type="Gene3D" id="3.10.20.30">
    <property type="match status" value="1"/>
</dbReference>
<evidence type="ECO:0000256" key="3">
    <source>
        <dbReference type="SAM" id="MobiDB-lite"/>
    </source>
</evidence>
<dbReference type="EMBL" id="BSXW01000056">
    <property type="protein sequence ID" value="GMF10864.1"/>
    <property type="molecule type" value="Genomic_DNA"/>
</dbReference>
<comment type="caution">
    <text evidence="5">The sequence shown here is derived from an EMBL/GenBank/DDBJ whole genome shotgun (WGS) entry which is preliminary data.</text>
</comment>
<dbReference type="InterPro" id="IPR027417">
    <property type="entry name" value="P-loop_NTPase"/>
</dbReference>
<accession>A0A9W6TD81</accession>
<keyword evidence="1" id="KW-0547">Nucleotide-binding</keyword>
<dbReference type="InterPro" id="IPR013646">
    <property type="entry name" value="YGR210-like_G4"/>
</dbReference>
<reference evidence="5" key="1">
    <citation type="submission" date="2023-04" db="EMBL/GenBank/DDBJ databases">
        <title>Phytophthora lilii NBRC 32176.</title>
        <authorList>
            <person name="Ichikawa N."/>
            <person name="Sato H."/>
            <person name="Tonouchi N."/>
        </authorList>
    </citation>
    <scope>NUCLEOTIDE SEQUENCE</scope>
    <source>
        <strain evidence="5">NBRC 32176</strain>
    </source>
</reference>
<dbReference type="PRINTS" id="PR00326">
    <property type="entry name" value="GTP1OBG"/>
</dbReference>
<sequence>MELVIGCVGKPSAGKSTFFNAVTDGKAKVGNFPFTTIEPNEGITYYMTPCPCLDKGKTAVCAPRYGKCEQGTRYIPVKLLDVAGLIPGASEGAGLGNKFLDDLRHAQVLMHIIDVSGHTNEKGEETVGYDPINDADWLDTEIHQWVFNNLWKRWTSIARRHKATKSSLQNTFVGQLSGYGATPSLVSKVLDRLGLKEPHDLTTWAEDEVHNLVKVFLDIRFPTVLVLNKADQGDDTDRNIEKIVEKYSSDRCFVASAAAECFLRAANKQRYIRYEPGSMFYSTLEDDDEEQAKADAEKGLAPLKPIEKKIHKRLERISDMVLFRYGSSGVRAAINAAVELADVVVVYPVKSLKSFATNTTPGATSKGIFADAVIVKRGTTIKELAFRVSQFLGANLAYAEGEDGRRRAEDEPITSNNLIIKFTTTIASSTLAPPDNSAAEKDGKKGGKKGGKAGAAAGAAATEDSNDALPCLENSVQFTHKLPQLIEPGSESESKPVEVEVESSSRTVCWYGDSWCGDSWSAESEEDSKESSVGVLVAFALLVALEVFVAGASSDDPENEVDSSSTSSLVASLEVLVAGASVSSDTSEAGSDESSAGALEACFDGFLVALVAEVVCSTDPEADSEDSYFGTLVALAEGIIVPSGYDPSRDAASCIDEPDGGEVTLNLLPSPPAKMSSM</sequence>
<evidence type="ECO:0000256" key="2">
    <source>
        <dbReference type="ARBA" id="ARBA00023134"/>
    </source>
</evidence>
<dbReference type="OrthoDB" id="545683at2759"/>
<dbReference type="InterPro" id="IPR012675">
    <property type="entry name" value="Beta-grasp_dom_sf"/>
</dbReference>
<dbReference type="FunFam" id="1.10.8.470:FF:000001">
    <property type="entry name" value="GTP-binding protein homolog"/>
    <property type="match status" value="1"/>
</dbReference>
<protein>
    <submittedName>
        <fullName evidence="5">Unnamed protein product</fullName>
    </submittedName>
</protein>
<dbReference type="Proteomes" id="UP001165083">
    <property type="component" value="Unassembled WGS sequence"/>
</dbReference>
<keyword evidence="6" id="KW-1185">Reference proteome</keyword>
<feature type="domain" description="OBG-type G" evidence="4">
    <location>
        <begin position="3"/>
        <end position="275"/>
    </location>
</feature>
<dbReference type="Pfam" id="PF08438">
    <property type="entry name" value="YGR210-like_G4"/>
    <property type="match status" value="1"/>
</dbReference>
<dbReference type="CDD" id="cd01899">
    <property type="entry name" value="Ygr210"/>
    <property type="match status" value="1"/>
</dbReference>
<dbReference type="Gene3D" id="3.40.50.300">
    <property type="entry name" value="P-loop containing nucleotide triphosphate hydrolases"/>
    <property type="match status" value="1"/>
</dbReference>
<name>A0A9W6TD81_9STRA</name>
<dbReference type="GO" id="GO:0005525">
    <property type="term" value="F:GTP binding"/>
    <property type="evidence" value="ECO:0007669"/>
    <property type="project" value="UniProtKB-KW"/>
</dbReference>
<dbReference type="Gene3D" id="1.10.8.470">
    <property type="match status" value="1"/>
</dbReference>
<dbReference type="PANTHER" id="PTHR23305">
    <property type="entry name" value="OBG GTPASE FAMILY"/>
    <property type="match status" value="1"/>
</dbReference>
<evidence type="ECO:0000313" key="6">
    <source>
        <dbReference type="Proteomes" id="UP001165083"/>
    </source>
</evidence>
<proteinExistence type="predicted"/>
<evidence type="ECO:0000313" key="5">
    <source>
        <dbReference type="EMBL" id="GMF10864.1"/>
    </source>
</evidence>
<gene>
    <name evidence="5" type="ORF">Plil01_000162700</name>
</gene>
<evidence type="ECO:0000259" key="4">
    <source>
        <dbReference type="PROSITE" id="PS51710"/>
    </source>
</evidence>
<dbReference type="InterPro" id="IPR006073">
    <property type="entry name" value="GTP-bd"/>
</dbReference>
<dbReference type="GO" id="GO:0016887">
    <property type="term" value="F:ATP hydrolysis activity"/>
    <property type="evidence" value="ECO:0007669"/>
    <property type="project" value="TreeGrafter"/>
</dbReference>